<dbReference type="InterPro" id="IPR016024">
    <property type="entry name" value="ARM-type_fold"/>
</dbReference>
<sequence length="1739" mass="192161">MSSLQKQLASIAATSNHELDLKAQKAAHGKSLLFDPLPASAQSFETIYQICVEGFEELCALDSRFVPFSKSIFSPQSKAEDRAQMTQADNEELDRTLEAFLGLVGSRLLLKPALKSVEWLVRRFRIQEHNTDYLVLTFLPYHETPVFPTLLSILPNQLSPSFRFLHPYISSVMNPPRAILVQTAVQQHGFYTALNRFILTQAKARHHYSLLLSFWASVIVQATDMKLRSTQSGRLNIQQQRQDDVLVQLLPLINEALALKKAPELSVGCYILIVVLVGKLDLDEAVIDALMMEICNNWTADTLDTGLACLAALAERRGRMRLPGVVVRSAHRVDDLVARLVQLSSQQSVERLLIGLATGFIERYASSKINDVRAFVSAILQSPAFGLHAKKAIGSIVEQSEELAEFSRVELPSLVDAQTTLEPQTTTVDAMDEDLDITAEQPKERHGQALNSLVATLPTNITDVSFLSACEPVNEAVFDRLTQGLQLASTNDELNTILFNADVFQSTSDTDGITTMSFLLRVMCTGQSAAVRFFACHALRRRFDNSHPDVDYQAILPYVLVALSDPSQKVRRAAADLILAVQQTYANMTKPEKASVWSLKNLYRSSQQGWLSTKTATELLKKTLLPALEECVMDADHIGRVLQDSLDDSNAHSTAETKEKRLKSAHRGEIFSFLAHHINANSLVALKYRLITLLNRIGRSGSHYRSKELLPVAKKWVESSLDEVTIQQQSRVTTEDIDNAMVAVVHPHDQEALVWLLSLARGQLGPVRDHCRQAAFKHLQNIWFSLKDDKQKELGQSLVDAALLGDEICRNLSTATLNSLAISTATFIGLLESALDSLDIREQSASKRRKAENGSTVQSQDSSELRTALSKLTLLLELVDSSNSGHAIELFYALFRILQHLQSLKSQQGSDLGYIRGLVLSSLSSMMNNIDKHSPNSPLDPSIARADLLVECIRDSPNAQARNSAVLLLASLAKRIPQKVLHTVMPIFTLISSSTAHQSDDFSIHVVNQTIQEVVPLLAEALRKENKDLVSATAEILLSFAAAFDHIPASRRLQLFTLLVTSLGAEESLFAVLVALVDHAPTSSEVGNFATKLLKPFTGLECLTTVSKYIDLCLSSFSSKQSLYNTLVKTDSTDITSHLVSLLPIILQDSSLQVKIRQGLTTGIQAEEIRSAFARSLEATIKLSHAAKEDSATRAICPRVLEALLKLVPFDEFLKAAQPLLNEVDTDLCRSILRAMELQVRSGPQASRSSRQAALDCTPHLVKILKTSDHASLKHSAVACLDQICEKFGKVHLPTIFEAAEAVSSQQCITSKDTTLRTLCLHCLATTVEVLGNEFIPLLQRSVDAAAQCLEDSMAASIPDVRMHNASYALFIAVVEQIPFVISAKSLAVMWRLSQISAHTDVGPDADDNRKHFAQIASTKLEMGVLCEVATTTWPSAVEHGFEAMQEHINTFHQAIDNHSKSIISKNVRACFAFFMSSLDFRRTCNTSFDEAQALSIEKGLLGTLLALVMKINDAIFRPFFIQLFEWSSALPKSDVEGKALRSATFFNFLSTLSDRLKALVTVYFGYVVDRASDILADTSGDAAGVALRSSVLKALTGSFQNDHDEFWQAPTRFDSILPAIVGQMELPPVHMQRLSSEVIPAIVELAAAANSNEHLKEMNTLLLKQLRSENARVRLATIKCQMQLTDKLGEDWLSLLPEMLPLISELQDDDDERVERETHKWVKLIEGLLGESLDSMLQ</sequence>
<dbReference type="PANTHER" id="PTHR13457:SF1">
    <property type="entry name" value="HEAT REPEAT-CONTAINING PROTEIN 1"/>
    <property type="match status" value="1"/>
</dbReference>
<evidence type="ECO:0000313" key="9">
    <source>
        <dbReference type="EMBL" id="KAB8437422.1"/>
    </source>
</evidence>
<dbReference type="InterPro" id="IPR011989">
    <property type="entry name" value="ARM-like"/>
</dbReference>
<accession>A0A5N6L0E6</accession>
<gene>
    <name evidence="9" type="ORF">FH972_025100</name>
</gene>
<keyword evidence="5" id="KW-0677">Repeat</keyword>
<dbReference type="SMART" id="SM01036">
    <property type="entry name" value="BP28CT"/>
    <property type="match status" value="1"/>
</dbReference>
<comment type="subcellular location">
    <subcellularLocation>
        <location evidence="1">Nucleus</location>
        <location evidence="1">Nucleolus</location>
    </subcellularLocation>
</comment>
<evidence type="ECO:0000313" key="10">
    <source>
        <dbReference type="Proteomes" id="UP000327013"/>
    </source>
</evidence>
<dbReference type="PANTHER" id="PTHR13457">
    <property type="entry name" value="BAP28"/>
    <property type="match status" value="1"/>
</dbReference>
<evidence type="ECO:0000256" key="5">
    <source>
        <dbReference type="ARBA" id="ARBA00022737"/>
    </source>
</evidence>
<organism evidence="9 10">
    <name type="scientific">Carpinus fangiana</name>
    <dbReference type="NCBI Taxonomy" id="176857"/>
    <lineage>
        <taxon>Eukaryota</taxon>
        <taxon>Viridiplantae</taxon>
        <taxon>Streptophyta</taxon>
        <taxon>Embryophyta</taxon>
        <taxon>Tracheophyta</taxon>
        <taxon>Spermatophyta</taxon>
        <taxon>Magnoliopsida</taxon>
        <taxon>eudicotyledons</taxon>
        <taxon>Gunneridae</taxon>
        <taxon>Pentapetalae</taxon>
        <taxon>rosids</taxon>
        <taxon>fabids</taxon>
        <taxon>Fagales</taxon>
        <taxon>Betulaceae</taxon>
        <taxon>Carpinus</taxon>
    </lineage>
</organism>
<dbReference type="InterPro" id="IPR012954">
    <property type="entry name" value="BP28_C_dom"/>
</dbReference>
<comment type="caution">
    <text evidence="9">The sequence shown here is derived from an EMBL/GenBank/DDBJ whole genome shotgun (WGS) entry which is preliminary data.</text>
</comment>
<evidence type="ECO:0000256" key="6">
    <source>
        <dbReference type="ARBA" id="ARBA00023242"/>
    </source>
</evidence>
<dbReference type="Proteomes" id="UP000327013">
    <property type="component" value="Unassembled WGS sequence"/>
</dbReference>
<dbReference type="InterPro" id="IPR040191">
    <property type="entry name" value="UTP10"/>
</dbReference>
<dbReference type="GO" id="GO:0045943">
    <property type="term" value="P:positive regulation of transcription by RNA polymerase I"/>
    <property type="evidence" value="ECO:0007669"/>
    <property type="project" value="TreeGrafter"/>
</dbReference>
<dbReference type="GO" id="GO:0032040">
    <property type="term" value="C:small-subunit processome"/>
    <property type="evidence" value="ECO:0007669"/>
    <property type="project" value="TreeGrafter"/>
</dbReference>
<dbReference type="SUPFAM" id="SSF48371">
    <property type="entry name" value="ARM repeat"/>
    <property type="match status" value="2"/>
</dbReference>
<dbReference type="Gene3D" id="1.25.10.10">
    <property type="entry name" value="Leucine-rich Repeat Variant"/>
    <property type="match status" value="3"/>
</dbReference>
<dbReference type="OrthoDB" id="31183at2759"/>
<evidence type="ECO:0000256" key="3">
    <source>
        <dbReference type="ARBA" id="ARBA00022517"/>
    </source>
</evidence>
<keyword evidence="10" id="KW-1185">Reference proteome</keyword>
<dbReference type="Pfam" id="PF08146">
    <property type="entry name" value="BP28CT"/>
    <property type="match status" value="1"/>
</dbReference>
<protein>
    <recommendedName>
        <fullName evidence="8">BP28 C-terminal domain-containing protein</fullName>
    </recommendedName>
</protein>
<feature type="domain" description="BP28 C-terminal" evidence="8">
    <location>
        <begin position="1461"/>
        <end position="1607"/>
    </location>
</feature>
<proteinExistence type="inferred from homology"/>
<reference evidence="9 10" key="1">
    <citation type="submission" date="2019-06" db="EMBL/GenBank/DDBJ databases">
        <title>A chromosomal-level reference genome of Carpinus fangiana (Coryloideae, Betulaceae).</title>
        <authorList>
            <person name="Yang X."/>
            <person name="Wang Z."/>
            <person name="Zhang L."/>
            <person name="Hao G."/>
            <person name="Liu J."/>
            <person name="Yang Y."/>
        </authorList>
    </citation>
    <scope>NUCLEOTIDE SEQUENCE [LARGE SCALE GENOMIC DNA]</scope>
    <source>
        <strain evidence="9">Cfa_2016G</strain>
        <tissue evidence="9">Leaf</tissue>
    </source>
</reference>
<evidence type="ECO:0000256" key="2">
    <source>
        <dbReference type="ARBA" id="ARBA00010559"/>
    </source>
</evidence>
<evidence type="ECO:0000256" key="4">
    <source>
        <dbReference type="ARBA" id="ARBA00022552"/>
    </source>
</evidence>
<keyword evidence="7" id="KW-0687">Ribonucleoprotein</keyword>
<dbReference type="InterPro" id="IPR000357">
    <property type="entry name" value="HEAT"/>
</dbReference>
<comment type="similarity">
    <text evidence="2">Belongs to the HEATR1/UTP10 family.</text>
</comment>
<dbReference type="GO" id="GO:0030515">
    <property type="term" value="F:snoRNA binding"/>
    <property type="evidence" value="ECO:0007669"/>
    <property type="project" value="TreeGrafter"/>
</dbReference>
<dbReference type="GO" id="GO:0034455">
    <property type="term" value="C:t-UTP complex"/>
    <property type="evidence" value="ECO:0007669"/>
    <property type="project" value="TreeGrafter"/>
</dbReference>
<dbReference type="Pfam" id="PF02985">
    <property type="entry name" value="HEAT"/>
    <property type="match status" value="1"/>
</dbReference>
<evidence type="ECO:0000256" key="7">
    <source>
        <dbReference type="ARBA" id="ARBA00023274"/>
    </source>
</evidence>
<evidence type="ECO:0000259" key="8">
    <source>
        <dbReference type="SMART" id="SM01036"/>
    </source>
</evidence>
<evidence type="ECO:0000256" key="1">
    <source>
        <dbReference type="ARBA" id="ARBA00004604"/>
    </source>
</evidence>
<dbReference type="EMBL" id="VIBQ01000036">
    <property type="protein sequence ID" value="KAB8437422.1"/>
    <property type="molecule type" value="Genomic_DNA"/>
</dbReference>
<dbReference type="GO" id="GO:0030686">
    <property type="term" value="C:90S preribosome"/>
    <property type="evidence" value="ECO:0007669"/>
    <property type="project" value="TreeGrafter"/>
</dbReference>
<keyword evidence="4" id="KW-0698">rRNA processing</keyword>
<keyword evidence="3" id="KW-0690">Ribosome biogenesis</keyword>
<name>A0A5N6L0E6_9ROSI</name>
<dbReference type="GO" id="GO:0000462">
    <property type="term" value="P:maturation of SSU-rRNA from tricistronic rRNA transcript (SSU-rRNA, 5.8S rRNA, LSU-rRNA)"/>
    <property type="evidence" value="ECO:0007669"/>
    <property type="project" value="TreeGrafter"/>
</dbReference>
<dbReference type="InterPro" id="IPR022125">
    <property type="entry name" value="U3snoRNP10_N"/>
</dbReference>
<dbReference type="Pfam" id="PF12397">
    <property type="entry name" value="U3snoRNP10"/>
    <property type="match status" value="1"/>
</dbReference>
<keyword evidence="6" id="KW-0539">Nucleus</keyword>